<keyword evidence="2" id="KW-1003">Cell membrane</keyword>
<evidence type="ECO:0000256" key="2">
    <source>
        <dbReference type="ARBA" id="ARBA00022475"/>
    </source>
</evidence>
<dbReference type="AlphaFoldDB" id="A0A5A9PNL1"/>
<dbReference type="SUPFAM" id="SSF48726">
    <property type="entry name" value="Immunoglobulin"/>
    <property type="match status" value="1"/>
</dbReference>
<comment type="caution">
    <text evidence="14">The sequence shown here is derived from an EMBL/GenBank/DDBJ whole genome shotgun (WGS) entry which is preliminary data.</text>
</comment>
<comment type="subcellular location">
    <subcellularLocation>
        <location evidence="1">Cell membrane</location>
        <topology evidence="1">Single-pass type I membrane protein</topology>
    </subcellularLocation>
</comment>
<feature type="domain" description="Ig-like" evidence="12">
    <location>
        <begin position="1"/>
        <end position="89"/>
    </location>
</feature>
<keyword evidence="5 11" id="KW-1133">Transmembrane helix</keyword>
<evidence type="ECO:0000259" key="12">
    <source>
        <dbReference type="PROSITE" id="PS50835"/>
    </source>
</evidence>
<evidence type="ECO:0000256" key="5">
    <source>
        <dbReference type="ARBA" id="ARBA00022989"/>
    </source>
</evidence>
<dbReference type="GO" id="GO:0009897">
    <property type="term" value="C:external side of plasma membrane"/>
    <property type="evidence" value="ECO:0007669"/>
    <property type="project" value="TreeGrafter"/>
</dbReference>
<dbReference type="GO" id="GO:0042130">
    <property type="term" value="P:negative regulation of T cell proliferation"/>
    <property type="evidence" value="ECO:0007669"/>
    <property type="project" value="TreeGrafter"/>
</dbReference>
<dbReference type="GO" id="GO:0071222">
    <property type="term" value="P:cellular response to lipopolysaccharide"/>
    <property type="evidence" value="ECO:0007669"/>
    <property type="project" value="TreeGrafter"/>
</dbReference>
<sequence>MSHTEGSTVLNITAKAGHPAVLPCSCPQDFSPFFVWQKDNVVVNLHGNNDGETQTAHQFENRTHVNIQSGNCSIVFNTVRLSDEGLYTCYYSKIPLRKEEIHLKVTGELPVLCCPDAERVTHGTVMTSSVCGFLTVAIVIAAVFVGIMFRRRQRKSKSF</sequence>
<proteinExistence type="predicted"/>
<dbReference type="SMART" id="SM00409">
    <property type="entry name" value="IG"/>
    <property type="match status" value="1"/>
</dbReference>
<evidence type="ECO:0000256" key="10">
    <source>
        <dbReference type="ARBA" id="ARBA00023319"/>
    </source>
</evidence>
<keyword evidence="10" id="KW-0393">Immunoglobulin domain</keyword>
<dbReference type="Gene3D" id="2.60.40.10">
    <property type="entry name" value="Immunoglobulins"/>
    <property type="match status" value="1"/>
</dbReference>
<evidence type="ECO:0000256" key="4">
    <source>
        <dbReference type="ARBA" id="ARBA00022729"/>
    </source>
</evidence>
<keyword evidence="8" id="KW-0675">Receptor</keyword>
<accession>A0A5A9PNL1</accession>
<dbReference type="InterPro" id="IPR051713">
    <property type="entry name" value="T-cell_Activation_Regulation"/>
</dbReference>
<reference evidence="14 15" key="1">
    <citation type="journal article" date="2019" name="Mol. Ecol. Resour.">
        <title>Chromosome-level genome assembly of Triplophysa tibetana, a fish adapted to the harsh high-altitude environment of the Tibetan Plateau.</title>
        <authorList>
            <person name="Yang X."/>
            <person name="Liu H."/>
            <person name="Ma Z."/>
            <person name="Zou Y."/>
            <person name="Zou M."/>
            <person name="Mao Y."/>
            <person name="Li X."/>
            <person name="Wang H."/>
            <person name="Chen T."/>
            <person name="Wang W."/>
            <person name="Yang R."/>
        </authorList>
    </citation>
    <scope>NUCLEOTIDE SEQUENCE [LARGE SCALE GENOMIC DNA]</scope>
    <source>
        <strain evidence="14">TTIB1903HZAU</strain>
        <tissue evidence="14">Muscle</tissue>
    </source>
</reference>
<evidence type="ECO:0000256" key="11">
    <source>
        <dbReference type="SAM" id="Phobius"/>
    </source>
</evidence>
<organism evidence="14 15">
    <name type="scientific">Triplophysa tibetana</name>
    <dbReference type="NCBI Taxonomy" id="1572043"/>
    <lineage>
        <taxon>Eukaryota</taxon>
        <taxon>Metazoa</taxon>
        <taxon>Chordata</taxon>
        <taxon>Craniata</taxon>
        <taxon>Vertebrata</taxon>
        <taxon>Euteleostomi</taxon>
        <taxon>Actinopterygii</taxon>
        <taxon>Neopterygii</taxon>
        <taxon>Teleostei</taxon>
        <taxon>Ostariophysi</taxon>
        <taxon>Cypriniformes</taxon>
        <taxon>Nemacheilidae</taxon>
        <taxon>Triplophysa</taxon>
    </lineage>
</organism>
<evidence type="ECO:0000313" key="14">
    <source>
        <dbReference type="EMBL" id="KAA0722741.1"/>
    </source>
</evidence>
<dbReference type="InterPro" id="IPR007110">
    <property type="entry name" value="Ig-like_dom"/>
</dbReference>
<dbReference type="GO" id="GO:0006955">
    <property type="term" value="P:immune response"/>
    <property type="evidence" value="ECO:0007669"/>
    <property type="project" value="TreeGrafter"/>
</dbReference>
<evidence type="ECO:0000256" key="7">
    <source>
        <dbReference type="ARBA" id="ARBA00023157"/>
    </source>
</evidence>
<dbReference type="Pfam" id="PF07686">
    <property type="entry name" value="V-set"/>
    <property type="match status" value="1"/>
</dbReference>
<evidence type="ECO:0000256" key="3">
    <source>
        <dbReference type="ARBA" id="ARBA00022692"/>
    </source>
</evidence>
<feature type="transmembrane region" description="Helical" evidence="11">
    <location>
        <begin position="125"/>
        <end position="149"/>
    </location>
</feature>
<dbReference type="PANTHER" id="PTHR25466:SF11">
    <property type="entry name" value="GALECTIN 17-RELATED"/>
    <property type="match status" value="1"/>
</dbReference>
<dbReference type="InterPro" id="IPR013106">
    <property type="entry name" value="Ig_V-set"/>
</dbReference>
<evidence type="ECO:0000313" key="15">
    <source>
        <dbReference type="Proteomes" id="UP000324632"/>
    </source>
</evidence>
<evidence type="ECO:0000313" key="13">
    <source>
        <dbReference type="EMBL" id="KAA0722627.1"/>
    </source>
</evidence>
<keyword evidence="6 11" id="KW-0472">Membrane</keyword>
<protein>
    <recommendedName>
        <fullName evidence="12">Ig-like domain-containing protein</fullName>
    </recommendedName>
</protein>
<evidence type="ECO:0000256" key="9">
    <source>
        <dbReference type="ARBA" id="ARBA00023180"/>
    </source>
</evidence>
<evidence type="ECO:0000256" key="6">
    <source>
        <dbReference type="ARBA" id="ARBA00023136"/>
    </source>
</evidence>
<dbReference type="InterPro" id="IPR013783">
    <property type="entry name" value="Ig-like_fold"/>
</dbReference>
<dbReference type="GO" id="GO:0007166">
    <property type="term" value="P:cell surface receptor signaling pathway"/>
    <property type="evidence" value="ECO:0007669"/>
    <property type="project" value="TreeGrafter"/>
</dbReference>
<gene>
    <name evidence="13" type="ORF">E1301_Tti015112</name>
    <name evidence="14" type="ORF">E1301_Tti023680</name>
</gene>
<keyword evidence="15" id="KW-1185">Reference proteome</keyword>
<dbReference type="GO" id="GO:0042102">
    <property type="term" value="P:positive regulation of T cell proliferation"/>
    <property type="evidence" value="ECO:0007669"/>
    <property type="project" value="TreeGrafter"/>
</dbReference>
<keyword evidence="9" id="KW-0325">Glycoprotein</keyword>
<dbReference type="InterPro" id="IPR003599">
    <property type="entry name" value="Ig_sub"/>
</dbReference>
<dbReference type="EMBL" id="SOYY01000004">
    <property type="protein sequence ID" value="KAA0722741.1"/>
    <property type="molecule type" value="Genomic_DNA"/>
</dbReference>
<dbReference type="Proteomes" id="UP000324632">
    <property type="component" value="Chromosome 4"/>
</dbReference>
<dbReference type="GO" id="GO:0031295">
    <property type="term" value="P:T cell costimulation"/>
    <property type="evidence" value="ECO:0007669"/>
    <property type="project" value="TreeGrafter"/>
</dbReference>
<keyword evidence="3 11" id="KW-0812">Transmembrane</keyword>
<name>A0A5A9PNL1_9TELE</name>
<evidence type="ECO:0000256" key="8">
    <source>
        <dbReference type="ARBA" id="ARBA00023170"/>
    </source>
</evidence>
<keyword evidence="4" id="KW-0732">Signal</keyword>
<evidence type="ECO:0000256" key="1">
    <source>
        <dbReference type="ARBA" id="ARBA00004251"/>
    </source>
</evidence>
<dbReference type="EMBL" id="SOYY01000004">
    <property type="protein sequence ID" value="KAA0722627.1"/>
    <property type="molecule type" value="Genomic_DNA"/>
</dbReference>
<keyword evidence="7" id="KW-1015">Disulfide bond</keyword>
<dbReference type="PROSITE" id="PS50835">
    <property type="entry name" value="IG_LIKE"/>
    <property type="match status" value="1"/>
</dbReference>
<dbReference type="InterPro" id="IPR036179">
    <property type="entry name" value="Ig-like_dom_sf"/>
</dbReference>
<dbReference type="PANTHER" id="PTHR25466">
    <property type="entry name" value="T-LYMPHOCYTE ACTIVATION ANTIGEN"/>
    <property type="match status" value="1"/>
</dbReference>